<dbReference type="RefSeq" id="WP_368637938.1">
    <property type="nucleotide sequence ID" value="NZ_JBFRHK010000015.1"/>
</dbReference>
<name>A0ABV3W2G9_9BACI</name>
<evidence type="ECO:0000313" key="1">
    <source>
        <dbReference type="EMBL" id="MEX3747388.1"/>
    </source>
</evidence>
<evidence type="ECO:0000313" key="2">
    <source>
        <dbReference type="Proteomes" id="UP001558534"/>
    </source>
</evidence>
<sequence>MSNFLNNLIQPAAAACSQKTFYKWCQGDARCARDGMIGTLGRWVDKNNPQWGCDGDIQLCNCGCTK</sequence>
<proteinExistence type="predicted"/>
<organism evidence="1 2">
    <name type="scientific">Lysinibacillus xylanilyticus</name>
    <dbReference type="NCBI Taxonomy" id="582475"/>
    <lineage>
        <taxon>Bacteria</taxon>
        <taxon>Bacillati</taxon>
        <taxon>Bacillota</taxon>
        <taxon>Bacilli</taxon>
        <taxon>Bacillales</taxon>
        <taxon>Bacillaceae</taxon>
        <taxon>Lysinibacillus</taxon>
    </lineage>
</organism>
<dbReference type="Proteomes" id="UP001558534">
    <property type="component" value="Unassembled WGS sequence"/>
</dbReference>
<evidence type="ECO:0008006" key="3">
    <source>
        <dbReference type="Google" id="ProtNLM"/>
    </source>
</evidence>
<protein>
    <recommendedName>
        <fullName evidence="3">Bacteriocin</fullName>
    </recommendedName>
</protein>
<keyword evidence="2" id="KW-1185">Reference proteome</keyword>
<gene>
    <name evidence="1" type="ORF">AB1300_19955</name>
</gene>
<reference evidence="1 2" key="1">
    <citation type="submission" date="2024-07" db="EMBL/GenBank/DDBJ databases">
        <title>Characterization of a bacterium isolated from hydrolysated instant sea cucumber by whole-genome sequencing and metabolomics.</title>
        <authorList>
            <person name="Luo X."/>
            <person name="Zhang Z."/>
            <person name="Zheng Z."/>
            <person name="Zhang W."/>
            <person name="Ming T."/>
            <person name="Jiao L."/>
            <person name="Su X."/>
            <person name="Kong F."/>
            <person name="Xu J."/>
        </authorList>
    </citation>
    <scope>NUCLEOTIDE SEQUENCE [LARGE SCALE GENOMIC DNA]</scope>
    <source>
        <strain evidence="1 2">XL-2024</strain>
    </source>
</reference>
<dbReference type="EMBL" id="JBFRHK010000015">
    <property type="protein sequence ID" value="MEX3747388.1"/>
    <property type="molecule type" value="Genomic_DNA"/>
</dbReference>
<accession>A0ABV3W2G9</accession>
<comment type="caution">
    <text evidence="1">The sequence shown here is derived from an EMBL/GenBank/DDBJ whole genome shotgun (WGS) entry which is preliminary data.</text>
</comment>